<keyword evidence="8" id="KW-1185">Reference proteome</keyword>
<dbReference type="CDD" id="cd06579">
    <property type="entry name" value="TM_PBP1_transp_AraH_like"/>
    <property type="match status" value="1"/>
</dbReference>
<evidence type="ECO:0000256" key="5">
    <source>
        <dbReference type="ARBA" id="ARBA00023136"/>
    </source>
</evidence>
<dbReference type="PANTHER" id="PTHR32196:SF72">
    <property type="entry name" value="RIBOSE IMPORT PERMEASE PROTEIN RBSC"/>
    <property type="match status" value="1"/>
</dbReference>
<feature type="transmembrane region" description="Helical" evidence="6">
    <location>
        <begin position="136"/>
        <end position="156"/>
    </location>
</feature>
<dbReference type="EMBL" id="CP053708">
    <property type="protein sequence ID" value="QKE90741.1"/>
    <property type="molecule type" value="Genomic_DNA"/>
</dbReference>
<dbReference type="GO" id="GO:0022857">
    <property type="term" value="F:transmembrane transporter activity"/>
    <property type="evidence" value="ECO:0007669"/>
    <property type="project" value="InterPro"/>
</dbReference>
<feature type="transmembrane region" description="Helical" evidence="6">
    <location>
        <begin position="59"/>
        <end position="79"/>
    </location>
</feature>
<dbReference type="AlphaFoldDB" id="A0A6M8HR93"/>
<gene>
    <name evidence="7" type="ORF">HN018_12450</name>
</gene>
<keyword evidence="4 6" id="KW-1133">Transmembrane helix</keyword>
<dbReference type="Pfam" id="PF02653">
    <property type="entry name" value="BPD_transp_2"/>
    <property type="match status" value="1"/>
</dbReference>
<dbReference type="InterPro" id="IPR001851">
    <property type="entry name" value="ABC_transp_permease"/>
</dbReference>
<evidence type="ECO:0000256" key="4">
    <source>
        <dbReference type="ARBA" id="ARBA00022989"/>
    </source>
</evidence>
<proteinExistence type="predicted"/>
<evidence type="ECO:0000313" key="8">
    <source>
        <dbReference type="Proteomes" id="UP000500767"/>
    </source>
</evidence>
<evidence type="ECO:0000313" key="7">
    <source>
        <dbReference type="EMBL" id="QKE90741.1"/>
    </source>
</evidence>
<keyword evidence="3 6" id="KW-0812">Transmembrane</keyword>
<sequence length="340" mass="34968">MSASLPPTASPETPARPGANAIARTVLREAGIGLALLAMIVFFAAVAPSFTTHENISNILTQITINLILATGMTFAILIGGIDLSVGAVMALCAVVAGTVLKLDFLSDPEAISLGILASLVVGMICGGLNGFISSFWGVPAFIVTLGMLNVARGAALEVTNARTIYDFPDSFNAFGTASILGLPVIFVLALVLLGIGWVVLTRTVFGRMIYAIGNNEEAVRLSGHRPFTTKVLAFTVTGLCVGIAAIVYMTRLTIANPILGIGFELNAIAAVIIGGTSLSGGRGSLVGTLLGAAIIGVLANGLILMGVTDFVRQIVTGLVIILAVILDSYRARLSARGSI</sequence>
<dbReference type="PANTHER" id="PTHR32196">
    <property type="entry name" value="ABC TRANSPORTER PERMEASE PROTEIN YPHD-RELATED-RELATED"/>
    <property type="match status" value="1"/>
</dbReference>
<dbReference type="RefSeq" id="WP_171836378.1">
    <property type="nucleotide sequence ID" value="NZ_CP053708.1"/>
</dbReference>
<feature type="transmembrane region" description="Helical" evidence="6">
    <location>
        <begin position="111"/>
        <end position="129"/>
    </location>
</feature>
<feature type="transmembrane region" description="Helical" evidence="6">
    <location>
        <begin position="311"/>
        <end position="330"/>
    </location>
</feature>
<dbReference type="KEGG" id="lck:HN018_12450"/>
<keyword evidence="5 6" id="KW-0472">Membrane</keyword>
<reference evidence="7 8" key="1">
    <citation type="journal article" date="2014" name="World J. Microbiol. Biotechnol.">
        <title>Biodiversity and physiological characteristics of Antarctic and Arctic lichens-associated bacteria.</title>
        <authorList>
            <person name="Lee Y.M."/>
            <person name="Kim E.H."/>
            <person name="Lee H.K."/>
            <person name="Hong S.G."/>
        </authorList>
    </citation>
    <scope>NUCLEOTIDE SEQUENCE [LARGE SCALE GENOMIC DNA]</scope>
    <source>
        <strain evidence="7 8">PAMC 26569</strain>
    </source>
</reference>
<comment type="subcellular location">
    <subcellularLocation>
        <location evidence="1">Cell membrane</location>
        <topology evidence="1">Multi-pass membrane protein</topology>
    </subcellularLocation>
</comment>
<organism evidence="7 8">
    <name type="scientific">Lichenicola cladoniae</name>
    <dbReference type="NCBI Taxonomy" id="1484109"/>
    <lineage>
        <taxon>Bacteria</taxon>
        <taxon>Pseudomonadati</taxon>
        <taxon>Pseudomonadota</taxon>
        <taxon>Alphaproteobacteria</taxon>
        <taxon>Acetobacterales</taxon>
        <taxon>Acetobacteraceae</taxon>
        <taxon>Lichenicola</taxon>
    </lineage>
</organism>
<evidence type="ECO:0000256" key="6">
    <source>
        <dbReference type="SAM" id="Phobius"/>
    </source>
</evidence>
<dbReference type="GO" id="GO:0005886">
    <property type="term" value="C:plasma membrane"/>
    <property type="evidence" value="ECO:0007669"/>
    <property type="project" value="UniProtKB-SubCell"/>
</dbReference>
<name>A0A6M8HR93_9PROT</name>
<keyword evidence="2" id="KW-1003">Cell membrane</keyword>
<feature type="transmembrane region" description="Helical" evidence="6">
    <location>
        <begin position="86"/>
        <end position="105"/>
    </location>
</feature>
<protein>
    <submittedName>
        <fullName evidence="7">ABC transporter permease</fullName>
    </submittedName>
</protein>
<feature type="transmembrane region" description="Helical" evidence="6">
    <location>
        <begin position="286"/>
        <end position="305"/>
    </location>
</feature>
<evidence type="ECO:0000256" key="1">
    <source>
        <dbReference type="ARBA" id="ARBA00004651"/>
    </source>
</evidence>
<feature type="transmembrane region" description="Helical" evidence="6">
    <location>
        <begin position="176"/>
        <end position="201"/>
    </location>
</feature>
<accession>A0A6M8HR93</accession>
<feature type="transmembrane region" description="Helical" evidence="6">
    <location>
        <begin position="255"/>
        <end position="274"/>
    </location>
</feature>
<feature type="transmembrane region" description="Helical" evidence="6">
    <location>
        <begin position="26"/>
        <end position="47"/>
    </location>
</feature>
<feature type="transmembrane region" description="Helical" evidence="6">
    <location>
        <begin position="232"/>
        <end position="249"/>
    </location>
</feature>
<dbReference type="Proteomes" id="UP000500767">
    <property type="component" value="Chromosome"/>
</dbReference>
<evidence type="ECO:0000256" key="2">
    <source>
        <dbReference type="ARBA" id="ARBA00022475"/>
    </source>
</evidence>
<evidence type="ECO:0000256" key="3">
    <source>
        <dbReference type="ARBA" id="ARBA00022692"/>
    </source>
</evidence>